<dbReference type="EMBL" id="CM004387">
    <property type="protein sequence ID" value="OAY60485.1"/>
    <property type="molecule type" value="Genomic_DNA"/>
</dbReference>
<accession>A0A2C9WKC9</accession>
<feature type="repeat" description="PPR" evidence="3">
    <location>
        <begin position="370"/>
        <end position="404"/>
    </location>
</feature>
<evidence type="ECO:0000256" key="1">
    <source>
        <dbReference type="ARBA" id="ARBA00007626"/>
    </source>
</evidence>
<evidence type="ECO:0000256" key="3">
    <source>
        <dbReference type="PROSITE-ProRule" id="PRU00708"/>
    </source>
</evidence>
<name>A0A2C9WKC9_MANES</name>
<dbReference type="Gramene" id="Manes.01G116200.1.v8.1">
    <property type="protein sequence ID" value="Manes.01G116200.1.v8.1.CDS.1"/>
    <property type="gene ID" value="Manes.01G116200.v8.1"/>
</dbReference>
<evidence type="ECO:0008006" key="7">
    <source>
        <dbReference type="Google" id="ProtNLM"/>
    </source>
</evidence>
<dbReference type="InterPro" id="IPR011990">
    <property type="entry name" value="TPR-like_helical_dom_sf"/>
</dbReference>
<keyword evidence="2" id="KW-0677">Repeat</keyword>
<dbReference type="OrthoDB" id="1911504at2759"/>
<keyword evidence="6" id="KW-1185">Reference proteome</keyword>
<feature type="repeat" description="PPR" evidence="3">
    <location>
        <begin position="335"/>
        <end position="369"/>
    </location>
</feature>
<dbReference type="GO" id="GO:0006397">
    <property type="term" value="P:mRNA processing"/>
    <property type="evidence" value="ECO:0000318"/>
    <property type="project" value="GO_Central"/>
</dbReference>
<dbReference type="PANTHER" id="PTHR47933:SF14">
    <property type="entry name" value="PENTATRICOPEPTIDE REPEAT (PPR) SUPERFAMILY PROTEIN"/>
    <property type="match status" value="1"/>
</dbReference>
<protein>
    <recommendedName>
        <fullName evidence="7">Pentacotripeptide-repeat region of PRORP domain-containing protein</fullName>
    </recommendedName>
</protein>
<dbReference type="OMA" id="KCMIENY"/>
<evidence type="ECO:0000256" key="4">
    <source>
        <dbReference type="SAM" id="MobiDB-lite"/>
    </source>
</evidence>
<dbReference type="PROSITE" id="PS51375">
    <property type="entry name" value="PPR"/>
    <property type="match status" value="3"/>
</dbReference>
<feature type="region of interest" description="Disordered" evidence="4">
    <location>
        <begin position="1"/>
        <end position="55"/>
    </location>
</feature>
<evidence type="ECO:0000313" key="5">
    <source>
        <dbReference type="EMBL" id="OAY60485.1"/>
    </source>
</evidence>
<dbReference type="Gene3D" id="1.25.40.10">
    <property type="entry name" value="Tetratricopeptide repeat domain"/>
    <property type="match status" value="2"/>
</dbReference>
<dbReference type="InterPro" id="IPR002885">
    <property type="entry name" value="PPR_rpt"/>
</dbReference>
<feature type="repeat" description="PPR" evidence="3">
    <location>
        <begin position="123"/>
        <end position="157"/>
    </location>
</feature>
<feature type="compositionally biased region" description="Low complexity" evidence="4">
    <location>
        <begin position="25"/>
        <end position="44"/>
    </location>
</feature>
<comment type="caution">
    <text evidence="5">The sequence shown here is derived from an EMBL/GenBank/DDBJ whole genome shotgun (WGS) entry which is preliminary data.</text>
</comment>
<dbReference type="InterPro" id="IPR051240">
    <property type="entry name" value="Mito_RNA-Proc/Resp"/>
</dbReference>
<dbReference type="Pfam" id="PF01535">
    <property type="entry name" value="PPR"/>
    <property type="match status" value="2"/>
</dbReference>
<dbReference type="Proteomes" id="UP000091857">
    <property type="component" value="Chromosome 1"/>
</dbReference>
<dbReference type="GO" id="GO:0005737">
    <property type="term" value="C:cytoplasm"/>
    <property type="evidence" value="ECO:0000318"/>
    <property type="project" value="GO_Central"/>
</dbReference>
<sequence length="508" mass="57541">MLLMGSNKRRQFHDHRQDANKKHQSSPSSSTTTSNLQSSSNPQTKRPTFPSYLDTPNLPPKVKLLCEIIANTPSSSVEAVFDDAGVRVSQSDVEQVLKLSYSFPGPAVKFFRWAGFQLQDNHSPYSWNLVVDLLGKNSLFDAMWDAIKSMRREGLVSLATFASVFGSYVIAGRVQEAIMTFEVMDQYGCARDVVALNSLLSAICRDGKIVAAVEFLHVARNVIRPDADTYAILLEGWEKEMNVVSARQTFGEMVREIGWDPVNVPAYDTFLCTLLMGCDGLNEAIEFLQIMKERRCSPGMRFFRVALEECLKLSDVKRAGLIWEAMVARNRFMPDTELYNMMITLHCYASNTDMAQRFLDDMVYNGAFPDSLTYNLMFQFLIKSRKLKEASVMFNEMIKNECIPNQANCSAAVRVYIHSKEPYMAIKVWKYMIENYEKELEETGNILVVGLCDFQMDPEAVKYAEGMIEKGIKVTSSSLAKLKQCLVQARKDFVYEALLKKCKAHSVC</sequence>
<comment type="similarity">
    <text evidence="1">Belongs to the PPR family. P subfamily.</text>
</comment>
<dbReference type="AlphaFoldDB" id="A0A2C9WKC9"/>
<organism evidence="5 6">
    <name type="scientific">Manihot esculenta</name>
    <name type="common">Cassava</name>
    <name type="synonym">Jatropha manihot</name>
    <dbReference type="NCBI Taxonomy" id="3983"/>
    <lineage>
        <taxon>Eukaryota</taxon>
        <taxon>Viridiplantae</taxon>
        <taxon>Streptophyta</taxon>
        <taxon>Embryophyta</taxon>
        <taxon>Tracheophyta</taxon>
        <taxon>Spermatophyta</taxon>
        <taxon>Magnoliopsida</taxon>
        <taxon>eudicotyledons</taxon>
        <taxon>Gunneridae</taxon>
        <taxon>Pentapetalae</taxon>
        <taxon>rosids</taxon>
        <taxon>fabids</taxon>
        <taxon>Malpighiales</taxon>
        <taxon>Euphorbiaceae</taxon>
        <taxon>Crotonoideae</taxon>
        <taxon>Manihoteae</taxon>
        <taxon>Manihot</taxon>
    </lineage>
</organism>
<dbReference type="PANTHER" id="PTHR47933">
    <property type="entry name" value="PENTATRICOPEPTIDE REPEAT-CONTAINING PROTEIN 1, MITOCHONDRIAL"/>
    <property type="match status" value="1"/>
</dbReference>
<reference evidence="6" key="1">
    <citation type="journal article" date="2016" name="Nat. Biotechnol.">
        <title>Sequencing wild and cultivated cassava and related species reveals extensive interspecific hybridization and genetic diversity.</title>
        <authorList>
            <person name="Bredeson J.V."/>
            <person name="Lyons J.B."/>
            <person name="Prochnik S.E."/>
            <person name="Wu G.A."/>
            <person name="Ha C.M."/>
            <person name="Edsinger-Gonzales E."/>
            <person name="Grimwood J."/>
            <person name="Schmutz J."/>
            <person name="Rabbi I.Y."/>
            <person name="Egesi C."/>
            <person name="Nauluvula P."/>
            <person name="Lebot V."/>
            <person name="Ndunguru J."/>
            <person name="Mkamilo G."/>
            <person name="Bart R.S."/>
            <person name="Setter T.L."/>
            <person name="Gleadow R.M."/>
            <person name="Kulakow P."/>
            <person name="Ferguson M.E."/>
            <person name="Rounsley S."/>
            <person name="Rokhsar D.S."/>
        </authorList>
    </citation>
    <scope>NUCLEOTIDE SEQUENCE [LARGE SCALE GENOMIC DNA]</scope>
    <source>
        <strain evidence="6">cv. AM560-2</strain>
    </source>
</reference>
<dbReference type="NCBIfam" id="TIGR00756">
    <property type="entry name" value="PPR"/>
    <property type="match status" value="2"/>
</dbReference>
<dbReference type="STRING" id="3983.A0A2C9WKC9"/>
<evidence type="ECO:0000256" key="2">
    <source>
        <dbReference type="ARBA" id="ARBA00022737"/>
    </source>
</evidence>
<dbReference type="GO" id="GO:0003729">
    <property type="term" value="F:mRNA binding"/>
    <property type="evidence" value="ECO:0000318"/>
    <property type="project" value="GO_Central"/>
</dbReference>
<proteinExistence type="inferred from homology"/>
<dbReference type="Pfam" id="PF13041">
    <property type="entry name" value="PPR_2"/>
    <property type="match status" value="1"/>
</dbReference>
<gene>
    <name evidence="5" type="ORF">MANES_01G116200v8</name>
</gene>
<evidence type="ECO:0000313" key="6">
    <source>
        <dbReference type="Proteomes" id="UP000091857"/>
    </source>
</evidence>